<dbReference type="EMBL" id="MDVB01000014">
    <property type="protein sequence ID" value="PIT17584.1"/>
    <property type="molecule type" value="Genomic_DNA"/>
</dbReference>
<sequence>MINIFGALILALWLFLTMNRPRQIFFEASIFIMVMMGVDCIMQHAWPDVNNAWLVGWIVQWIYVFIVMWLFDIVCLSNVSAAIYSIMVGVAYYYLQLNIPALVEHLLK</sequence>
<accession>A0A2N9WVX4</accession>
<protein>
    <submittedName>
        <fullName evidence="2">Uncharacterized protein</fullName>
    </submittedName>
</protein>
<keyword evidence="1" id="KW-0812">Transmembrane</keyword>
<dbReference type="Proteomes" id="UP000231293">
    <property type="component" value="Unassembled WGS sequence"/>
</dbReference>
<evidence type="ECO:0000313" key="3">
    <source>
        <dbReference type="Proteomes" id="UP000231293"/>
    </source>
</evidence>
<evidence type="ECO:0000256" key="1">
    <source>
        <dbReference type="SAM" id="Phobius"/>
    </source>
</evidence>
<comment type="caution">
    <text evidence="2">The sequence shown here is derived from an EMBL/GenBank/DDBJ whole genome shotgun (WGS) entry which is preliminary data.</text>
</comment>
<dbReference type="AlphaFoldDB" id="A0A2N9WVX4"/>
<dbReference type="RefSeq" id="WP_100090853.1">
    <property type="nucleotide sequence ID" value="NZ_MDVB01000014.1"/>
</dbReference>
<gene>
    <name evidence="2" type="ORF">BGI32_02280</name>
</gene>
<feature type="transmembrane region" description="Helical" evidence="1">
    <location>
        <begin position="29"/>
        <end position="46"/>
    </location>
</feature>
<feature type="transmembrane region" description="Helical" evidence="1">
    <location>
        <begin position="77"/>
        <end position="95"/>
    </location>
</feature>
<keyword evidence="1" id="KW-0472">Membrane</keyword>
<name>A0A2N9WVX4_9NEIS</name>
<feature type="transmembrane region" description="Helical" evidence="1">
    <location>
        <begin position="53"/>
        <end position="71"/>
    </location>
</feature>
<evidence type="ECO:0000313" key="2">
    <source>
        <dbReference type="EMBL" id="PIT17584.1"/>
    </source>
</evidence>
<reference evidence="2 3" key="1">
    <citation type="journal article" date="2017" name="MBio">
        <title>Type VI secretion-mediated competition in the bee gut microbiome.</title>
        <authorList>
            <person name="Steele M.I."/>
            <person name="Kwong W.K."/>
            <person name="Powell J.E."/>
            <person name="Whiteley M."/>
            <person name="Moran N.A."/>
        </authorList>
    </citation>
    <scope>NUCLEOTIDE SEQUENCE [LARGE SCALE GENOMIC DNA]</scope>
    <source>
        <strain evidence="2 3">App2-2</strain>
    </source>
</reference>
<organism evidence="2 3">
    <name type="scientific">Snodgrassella alvi</name>
    <dbReference type="NCBI Taxonomy" id="1196083"/>
    <lineage>
        <taxon>Bacteria</taxon>
        <taxon>Pseudomonadati</taxon>
        <taxon>Pseudomonadota</taxon>
        <taxon>Betaproteobacteria</taxon>
        <taxon>Neisseriales</taxon>
        <taxon>Neisseriaceae</taxon>
        <taxon>Snodgrassella</taxon>
    </lineage>
</organism>
<proteinExistence type="predicted"/>
<keyword evidence="1" id="KW-1133">Transmembrane helix</keyword>